<feature type="transmembrane region" description="Helical" evidence="22">
    <location>
        <begin position="774"/>
        <end position="792"/>
    </location>
</feature>
<dbReference type="InterPro" id="IPR011545">
    <property type="entry name" value="DEAD/DEAH_box_helicase_dom"/>
</dbReference>
<dbReference type="InterPro" id="IPR025313">
    <property type="entry name" value="SPB4-like_CTE"/>
</dbReference>
<evidence type="ECO:0000256" key="19">
    <source>
        <dbReference type="PROSITE-ProRule" id="PRU00552"/>
    </source>
</evidence>
<dbReference type="CDD" id="cd18787">
    <property type="entry name" value="SF2_C_DEAD"/>
    <property type="match status" value="1"/>
</dbReference>
<dbReference type="Pfam" id="PF03798">
    <property type="entry name" value="TRAM_LAG1_CLN8"/>
    <property type="match status" value="1"/>
</dbReference>
<keyword evidence="4" id="KW-0698">rRNA processing</keyword>
<dbReference type="EMBL" id="QZAO01000451">
    <property type="protein sequence ID" value="THW68393.1"/>
    <property type="molecule type" value="Genomic_DNA"/>
</dbReference>
<evidence type="ECO:0000256" key="3">
    <source>
        <dbReference type="ARBA" id="ARBA00022517"/>
    </source>
</evidence>
<evidence type="ECO:0000256" key="18">
    <source>
        <dbReference type="PROSITE-ProRule" id="PRU00205"/>
    </source>
</evidence>
<name>A0A4S8ZQK0_AURPU</name>
<dbReference type="InterPro" id="IPR056330">
    <property type="entry name" value="CTT_SPB4"/>
</dbReference>
<dbReference type="GO" id="GO:0005730">
    <property type="term" value="C:nucleolus"/>
    <property type="evidence" value="ECO:0007669"/>
    <property type="project" value="UniProtKB-SubCell"/>
</dbReference>
<dbReference type="EC" id="3.6.4.13" evidence="20"/>
<organism evidence="27 28">
    <name type="scientific">Aureobasidium pullulans</name>
    <name type="common">Black yeast</name>
    <name type="synonym">Pullularia pullulans</name>
    <dbReference type="NCBI Taxonomy" id="5580"/>
    <lineage>
        <taxon>Eukaryota</taxon>
        <taxon>Fungi</taxon>
        <taxon>Dikarya</taxon>
        <taxon>Ascomycota</taxon>
        <taxon>Pezizomycotina</taxon>
        <taxon>Dothideomycetes</taxon>
        <taxon>Dothideomycetidae</taxon>
        <taxon>Dothideales</taxon>
        <taxon>Saccotheciaceae</taxon>
        <taxon>Aureobasidium</taxon>
    </lineage>
</organism>
<feature type="region of interest" description="Disordered" evidence="21">
    <location>
        <begin position="130"/>
        <end position="155"/>
    </location>
</feature>
<dbReference type="Gene3D" id="3.40.50.300">
    <property type="entry name" value="P-loop containing nucleotide triphosphate hydrolases"/>
    <property type="match status" value="2"/>
</dbReference>
<dbReference type="InterPro" id="IPR027417">
    <property type="entry name" value="P-loop_NTPase"/>
</dbReference>
<comment type="subcellular location">
    <subcellularLocation>
        <location evidence="1">Membrane</location>
        <topology evidence="1">Multi-pass membrane protein</topology>
    </subcellularLocation>
    <subcellularLocation>
        <location evidence="2">Nucleus</location>
        <location evidence="2">Nucleolus</location>
    </subcellularLocation>
</comment>
<keyword evidence="6 20" id="KW-0547">Nucleotide-binding</keyword>
<keyword evidence="8 20" id="KW-0347">Helicase</keyword>
<evidence type="ECO:0000259" key="25">
    <source>
        <dbReference type="PROSITE" id="PS51194"/>
    </source>
</evidence>
<comment type="similarity">
    <text evidence="16">Belongs to the DEAD box helicase family. DDX55/SPB4 subfamily.</text>
</comment>
<dbReference type="PROSITE" id="PS51194">
    <property type="entry name" value="HELICASE_CTER"/>
    <property type="match status" value="1"/>
</dbReference>
<evidence type="ECO:0000256" key="17">
    <source>
        <dbReference type="ARBA" id="ARBA00038757"/>
    </source>
</evidence>
<feature type="transmembrane region" description="Helical" evidence="22">
    <location>
        <begin position="694"/>
        <end position="713"/>
    </location>
</feature>
<evidence type="ECO:0000259" key="26">
    <source>
        <dbReference type="PROSITE" id="PS51195"/>
    </source>
</evidence>
<keyword evidence="14" id="KW-0539">Nucleus</keyword>
<evidence type="ECO:0000256" key="22">
    <source>
        <dbReference type="SAM" id="Phobius"/>
    </source>
</evidence>
<dbReference type="Pfam" id="PF23681">
    <property type="entry name" value="CTT_SPB4"/>
    <property type="match status" value="1"/>
</dbReference>
<dbReference type="PROSITE" id="PS51192">
    <property type="entry name" value="HELICASE_ATP_BIND_1"/>
    <property type="match status" value="1"/>
</dbReference>
<evidence type="ECO:0000256" key="9">
    <source>
        <dbReference type="ARBA" id="ARBA00022840"/>
    </source>
</evidence>
<evidence type="ECO:0000313" key="28">
    <source>
        <dbReference type="Proteomes" id="UP000308802"/>
    </source>
</evidence>
<proteinExistence type="inferred from homology"/>
<keyword evidence="12" id="KW-0175">Coiled coil</keyword>
<dbReference type="SMART" id="SM00724">
    <property type="entry name" value="TLC"/>
    <property type="match status" value="1"/>
</dbReference>
<dbReference type="InterPro" id="IPR001650">
    <property type="entry name" value="Helicase_C-like"/>
</dbReference>
<gene>
    <name evidence="27" type="ORF">D6D19_08934</name>
</gene>
<comment type="subunit">
    <text evidence="17">Component of pre-60S ribosomal complexes.</text>
</comment>
<evidence type="ECO:0000256" key="21">
    <source>
        <dbReference type="SAM" id="MobiDB-lite"/>
    </source>
</evidence>
<evidence type="ECO:0000256" key="6">
    <source>
        <dbReference type="ARBA" id="ARBA00022741"/>
    </source>
</evidence>
<protein>
    <recommendedName>
        <fullName evidence="20">ATP-dependent RNA helicase</fullName>
        <ecNumber evidence="20">3.6.4.13</ecNumber>
    </recommendedName>
</protein>
<dbReference type="AlphaFoldDB" id="A0A4S8ZQK0"/>
<dbReference type="GO" id="GO:0016020">
    <property type="term" value="C:membrane"/>
    <property type="evidence" value="ECO:0007669"/>
    <property type="project" value="UniProtKB-SubCell"/>
</dbReference>
<evidence type="ECO:0000256" key="2">
    <source>
        <dbReference type="ARBA" id="ARBA00004604"/>
    </source>
</evidence>
<evidence type="ECO:0000256" key="14">
    <source>
        <dbReference type="ARBA" id="ARBA00023242"/>
    </source>
</evidence>
<feature type="domain" description="DEAD-box RNA helicase Q" evidence="26">
    <location>
        <begin position="21"/>
        <end position="49"/>
    </location>
</feature>
<feature type="domain" description="Helicase C-terminal" evidence="25">
    <location>
        <begin position="298"/>
        <end position="456"/>
    </location>
</feature>
<dbReference type="InterPro" id="IPR014014">
    <property type="entry name" value="RNA_helicase_DEAD_Q_motif"/>
</dbReference>
<feature type="compositionally biased region" description="Basic and acidic residues" evidence="21">
    <location>
        <begin position="563"/>
        <end position="612"/>
    </location>
</feature>
<evidence type="ECO:0000256" key="16">
    <source>
        <dbReference type="ARBA" id="ARBA00038002"/>
    </source>
</evidence>
<feature type="transmembrane region" description="Helical" evidence="22">
    <location>
        <begin position="734"/>
        <end position="754"/>
    </location>
</feature>
<keyword evidence="11 22" id="KW-1133">Transmembrane helix</keyword>
<keyword evidence="13 18" id="KW-0472">Membrane</keyword>
<evidence type="ECO:0000313" key="27">
    <source>
        <dbReference type="EMBL" id="THW68393.1"/>
    </source>
</evidence>
<dbReference type="GO" id="GO:0005524">
    <property type="term" value="F:ATP binding"/>
    <property type="evidence" value="ECO:0007669"/>
    <property type="project" value="UniProtKB-UniRule"/>
</dbReference>
<comment type="caution">
    <text evidence="27">The sequence shown here is derived from an EMBL/GenBank/DDBJ whole genome shotgun (WGS) entry which is preliminary data.</text>
</comment>
<feature type="short sequence motif" description="Q motif" evidence="19">
    <location>
        <begin position="21"/>
        <end position="49"/>
    </location>
</feature>
<evidence type="ECO:0000259" key="24">
    <source>
        <dbReference type="PROSITE" id="PS51192"/>
    </source>
</evidence>
<dbReference type="PROSITE" id="PS50922">
    <property type="entry name" value="TLC"/>
    <property type="match status" value="1"/>
</dbReference>
<feature type="domain" description="Helicase ATP-binding" evidence="24">
    <location>
        <begin position="52"/>
        <end position="264"/>
    </location>
</feature>
<keyword evidence="7 20" id="KW-0378">Hydrolase</keyword>
<sequence length="1031" mass="116238">MSSEKKAADQKTTDKSTARAWEGLTPALSEWMLDAISSMGFQRMTPVQASTIPLFMGHKDVVVEAVTGSGKTLSFLIPAVERLLRVDEPIKKHHVGAIIISPTRELATQIHSVLMSLLQFHAPSAAAIRPKDDEDEEMTDPNAPPRPTFPASTPKVVPQLLLGGTTTPAQDLSAFLRTSPNLLIATPGRLLELLSSPHVHCPQSAFELLIMDEADRLLDLGFSDTLQKILSRLPKQRRTGLFSASVSEALDQLVRVGLRNPVRIAVKVKSASGAHDKRTPASLQMAYLSTTPRMKLPALSRLLTQLPTTPQKTVLYVSTCATVDHYQHVLSEVLPKQFKIVPLHGKHPPNVRTKNFGRFVNSIDSSILLTTDVAARGLDIPAVDLVVQLDPPSDPKTFLHRCGRAGRAGRRGLAVTFLSKGKEEDYIEFLRIRKTPIAPLTSPAIEPTEEEANEATRKIREVLISDRALHDKAQRAFVSWVQAYSKHSASSIFRVQDLDWEELGHSWGLLRLPRMPELKKFQGDKLLGQQIDWDTFSYNDKKREEHRLEELEKLKASGGPKKRAGDGKTPEERRKDRAWTNQKDAKTTKDTRREIKLARREHERQKGLTPEEKAKEEELKRMIEIVGVAWDKDQPRPGLIVIPAVDCWQLARPTDFLNMRDPFPISSPQWLSEAVQPWADKMSLPTLPLHIHEIIIALIFYQTINVVVAPALSRHLFPQAYNSFNRRTRINWDVHVVSMVQSLLVNTTALWIMYYDTERNSMNWAGKIWGYDGALGFLQSLAGGYFIWDLFTCTYHIDIFGVGMLMHAISACTVFSLGFRPFLNYYGPVFILYELSSPALNMHWFMDKLNMTGSIYQLINGIILISTFFFCRLVWGSVNSVLVFKDIWIAMQNGGVVGLDQNLGLKYGLDQPTAAVIPQDQPFFGSEDIMRYAGARTLPAWLALSYLASNIVLNVLNWYWFAKMIEALRKRFDPPFGTKRPEKREKAVAVEEKTTEPEIEIQRGLYDDGRKTIEITGTQGTRPTVRSRRRG</sequence>
<evidence type="ECO:0000256" key="8">
    <source>
        <dbReference type="ARBA" id="ARBA00022806"/>
    </source>
</evidence>
<evidence type="ECO:0000256" key="20">
    <source>
        <dbReference type="RuleBase" id="RU365068"/>
    </source>
</evidence>
<dbReference type="PROSITE" id="PS00039">
    <property type="entry name" value="DEAD_ATP_HELICASE"/>
    <property type="match status" value="1"/>
</dbReference>
<feature type="transmembrane region" description="Helical" evidence="22">
    <location>
        <begin position="858"/>
        <end position="875"/>
    </location>
</feature>
<dbReference type="CDD" id="cd17960">
    <property type="entry name" value="DEADc_DDX55"/>
    <property type="match status" value="1"/>
</dbReference>
<evidence type="ECO:0000256" key="1">
    <source>
        <dbReference type="ARBA" id="ARBA00004141"/>
    </source>
</evidence>
<feature type="transmembrane region" description="Helical" evidence="22">
    <location>
        <begin position="799"/>
        <end position="819"/>
    </location>
</feature>
<evidence type="ECO:0000256" key="10">
    <source>
        <dbReference type="ARBA" id="ARBA00022884"/>
    </source>
</evidence>
<dbReference type="Proteomes" id="UP000308802">
    <property type="component" value="Unassembled WGS sequence"/>
</dbReference>
<feature type="transmembrane region" description="Helical" evidence="22">
    <location>
        <begin position="940"/>
        <end position="961"/>
    </location>
</feature>
<keyword evidence="3" id="KW-0690">Ribosome biogenesis</keyword>
<dbReference type="GO" id="GO:0003723">
    <property type="term" value="F:RNA binding"/>
    <property type="evidence" value="ECO:0007669"/>
    <property type="project" value="UniProtKB-UniRule"/>
</dbReference>
<reference evidence="27 28" key="1">
    <citation type="submission" date="2018-10" db="EMBL/GenBank/DDBJ databases">
        <title>Fifty Aureobasidium pullulans genomes reveal a recombining polyextremotolerant generalist.</title>
        <authorList>
            <person name="Gostincar C."/>
            <person name="Turk M."/>
            <person name="Zajc J."/>
            <person name="Gunde-Cimerman N."/>
        </authorList>
    </citation>
    <scope>NUCLEOTIDE SEQUENCE [LARGE SCALE GENOMIC DNA]</scope>
    <source>
        <strain evidence="27 28">EXF-10659</strain>
    </source>
</reference>
<evidence type="ECO:0000256" key="4">
    <source>
        <dbReference type="ARBA" id="ARBA00022552"/>
    </source>
</evidence>
<evidence type="ECO:0000256" key="11">
    <source>
        <dbReference type="ARBA" id="ARBA00022989"/>
    </source>
</evidence>
<dbReference type="GO" id="GO:0006364">
    <property type="term" value="P:rRNA processing"/>
    <property type="evidence" value="ECO:0007669"/>
    <property type="project" value="UniProtKB-KW"/>
</dbReference>
<dbReference type="InterPro" id="IPR006634">
    <property type="entry name" value="TLC-dom"/>
</dbReference>
<dbReference type="PANTHER" id="PTHR24031">
    <property type="entry name" value="RNA HELICASE"/>
    <property type="match status" value="1"/>
</dbReference>
<accession>A0A4S8ZQK0</accession>
<evidence type="ECO:0000256" key="7">
    <source>
        <dbReference type="ARBA" id="ARBA00022801"/>
    </source>
</evidence>
<comment type="domain">
    <text evidence="20">The Q motif is unique to and characteristic of the DEAD box family of RNA helicases and controls ATP binding and hydrolysis.</text>
</comment>
<keyword evidence="9 20" id="KW-0067">ATP-binding</keyword>
<comment type="function">
    <text evidence="20">RNA helicase.</text>
</comment>
<evidence type="ECO:0000256" key="5">
    <source>
        <dbReference type="ARBA" id="ARBA00022692"/>
    </source>
</evidence>
<comment type="catalytic activity">
    <reaction evidence="20">
        <text>ATP + H2O = ADP + phosphate + H(+)</text>
        <dbReference type="Rhea" id="RHEA:13065"/>
        <dbReference type="ChEBI" id="CHEBI:15377"/>
        <dbReference type="ChEBI" id="CHEBI:15378"/>
        <dbReference type="ChEBI" id="CHEBI:30616"/>
        <dbReference type="ChEBI" id="CHEBI:43474"/>
        <dbReference type="ChEBI" id="CHEBI:456216"/>
        <dbReference type="EC" id="3.6.4.13"/>
    </reaction>
</comment>
<evidence type="ECO:0000256" key="13">
    <source>
        <dbReference type="ARBA" id="ARBA00023136"/>
    </source>
</evidence>
<feature type="region of interest" description="Disordered" evidence="21">
    <location>
        <begin position="552"/>
        <end position="612"/>
    </location>
</feature>
<dbReference type="SMART" id="SM00487">
    <property type="entry name" value="DEXDc"/>
    <property type="match status" value="1"/>
</dbReference>
<feature type="domain" description="TLC" evidence="23">
    <location>
        <begin position="727"/>
        <end position="973"/>
    </location>
</feature>
<evidence type="ECO:0000256" key="15">
    <source>
        <dbReference type="ARBA" id="ARBA00037566"/>
    </source>
</evidence>
<dbReference type="SUPFAM" id="SSF52540">
    <property type="entry name" value="P-loop containing nucleoside triphosphate hydrolases"/>
    <property type="match status" value="1"/>
</dbReference>
<dbReference type="Pfam" id="PF00271">
    <property type="entry name" value="Helicase_C"/>
    <property type="match status" value="1"/>
</dbReference>
<comment type="function">
    <text evidence="15">ATP-binding RNA helicase involved in the biogenesis of 60S ribosomal subunits. Binds 90S pre-ribosomal particles and dissociates from pre-60S ribosomal particles after processing of 27SB pre-rRNA. Required for the normal formation of 18S rRNA through the processing of pre-rRNAs at sites A0, A1 and A2, and the normal formation of 25S and 5.8S rRNAs through the processing of pre-rRNAs at sites C1 and C2.</text>
</comment>
<dbReference type="Pfam" id="PF13959">
    <property type="entry name" value="CTE_SPB4"/>
    <property type="match status" value="1"/>
</dbReference>
<evidence type="ECO:0000256" key="12">
    <source>
        <dbReference type="ARBA" id="ARBA00023054"/>
    </source>
</evidence>
<dbReference type="Pfam" id="PF00270">
    <property type="entry name" value="DEAD"/>
    <property type="match status" value="1"/>
</dbReference>
<dbReference type="PROSITE" id="PS51195">
    <property type="entry name" value="Q_MOTIF"/>
    <property type="match status" value="1"/>
</dbReference>
<keyword evidence="5 18" id="KW-0812">Transmembrane</keyword>
<dbReference type="GO" id="GO:0016887">
    <property type="term" value="F:ATP hydrolysis activity"/>
    <property type="evidence" value="ECO:0007669"/>
    <property type="project" value="RHEA"/>
</dbReference>
<dbReference type="InterPro" id="IPR000629">
    <property type="entry name" value="RNA-helicase_DEAD-box_CS"/>
</dbReference>
<dbReference type="InterPro" id="IPR014001">
    <property type="entry name" value="Helicase_ATP-bd"/>
</dbReference>
<dbReference type="SMART" id="SM01178">
    <property type="entry name" value="DUF4217"/>
    <property type="match status" value="1"/>
</dbReference>
<keyword evidence="10 20" id="KW-0694">RNA-binding</keyword>
<evidence type="ECO:0000259" key="23">
    <source>
        <dbReference type="PROSITE" id="PS50922"/>
    </source>
</evidence>
<dbReference type="SMART" id="SM00490">
    <property type="entry name" value="HELICc"/>
    <property type="match status" value="1"/>
</dbReference>
<dbReference type="GO" id="GO:0003724">
    <property type="term" value="F:RNA helicase activity"/>
    <property type="evidence" value="ECO:0007669"/>
    <property type="project" value="UniProtKB-EC"/>
</dbReference>